<dbReference type="Gene3D" id="3.40.50.1110">
    <property type="entry name" value="SGNH hydrolase"/>
    <property type="match status" value="1"/>
</dbReference>
<comment type="caution">
    <text evidence="2">The sequence shown here is derived from an EMBL/GenBank/DDBJ whole genome shotgun (WGS) entry which is preliminary data.</text>
</comment>
<proteinExistence type="predicted"/>
<dbReference type="Proteomes" id="UP000256845">
    <property type="component" value="Unassembled WGS sequence"/>
</dbReference>
<dbReference type="EMBL" id="QRDW01000002">
    <property type="protein sequence ID" value="RED52245.1"/>
    <property type="molecule type" value="Genomic_DNA"/>
</dbReference>
<evidence type="ECO:0000313" key="3">
    <source>
        <dbReference type="Proteomes" id="UP000256845"/>
    </source>
</evidence>
<dbReference type="RefSeq" id="WP_115935796.1">
    <property type="nucleotide sequence ID" value="NZ_QRDW01000002.1"/>
</dbReference>
<evidence type="ECO:0000313" key="2">
    <source>
        <dbReference type="EMBL" id="RED52245.1"/>
    </source>
</evidence>
<name>A0A3D9HS50_9PROT</name>
<keyword evidence="3" id="KW-1185">Reference proteome</keyword>
<reference evidence="2 3" key="1">
    <citation type="submission" date="2018-07" db="EMBL/GenBank/DDBJ databases">
        <title>Genomic Encyclopedia of Type Strains, Phase III (KMG-III): the genomes of soil and plant-associated and newly described type strains.</title>
        <authorList>
            <person name="Whitman W."/>
        </authorList>
    </citation>
    <scope>NUCLEOTIDE SEQUENCE [LARGE SCALE GENOMIC DNA]</scope>
    <source>
        <strain evidence="2 3">CECT 8488</strain>
    </source>
</reference>
<protein>
    <recommendedName>
        <fullName evidence="1">SGNH hydrolase-type esterase domain-containing protein</fullName>
    </recommendedName>
</protein>
<dbReference type="GO" id="GO:0016788">
    <property type="term" value="F:hydrolase activity, acting on ester bonds"/>
    <property type="evidence" value="ECO:0007669"/>
    <property type="project" value="UniProtKB-ARBA"/>
</dbReference>
<feature type="domain" description="SGNH hydrolase-type esterase" evidence="1">
    <location>
        <begin position="80"/>
        <end position="210"/>
    </location>
</feature>
<dbReference type="InterPro" id="IPR036514">
    <property type="entry name" value="SGNH_hydro_sf"/>
</dbReference>
<evidence type="ECO:0000259" key="1">
    <source>
        <dbReference type="Pfam" id="PF13472"/>
    </source>
</evidence>
<dbReference type="SUPFAM" id="SSF52266">
    <property type="entry name" value="SGNH hydrolase"/>
    <property type="match status" value="1"/>
</dbReference>
<accession>A0A3D9HS50</accession>
<sequence>MTRRGWGLLLLIALLLAGIGLMAGRPLWHEFQGSLRQDGYREILTAHQLRQDRNLPPGRVLLFGASTIQGIDTARLSCPASNFGIGGETAEELMARLSHYHSIDQAAAIIVQTGLNNLLQGRTDGLETTLVKILDSLPREKPILMLAHQHVGPIEGLDSPPDIALWNRRIASLCEARTNCRMITPPPMRNYRPDYLEPDRIHLNRPGYDLLIGELNRALTPQAGSPSDCPA</sequence>
<dbReference type="OrthoDB" id="9790057at2"/>
<gene>
    <name evidence="2" type="ORF">DFP90_102263</name>
</gene>
<dbReference type="InterPro" id="IPR013830">
    <property type="entry name" value="SGNH_hydro"/>
</dbReference>
<organism evidence="2 3">
    <name type="scientific">Aestuariispira insulae</name>
    <dbReference type="NCBI Taxonomy" id="1461337"/>
    <lineage>
        <taxon>Bacteria</taxon>
        <taxon>Pseudomonadati</taxon>
        <taxon>Pseudomonadota</taxon>
        <taxon>Alphaproteobacteria</taxon>
        <taxon>Rhodospirillales</taxon>
        <taxon>Kiloniellaceae</taxon>
        <taxon>Aestuariispira</taxon>
    </lineage>
</organism>
<dbReference type="AlphaFoldDB" id="A0A3D9HS50"/>
<dbReference type="Pfam" id="PF13472">
    <property type="entry name" value="Lipase_GDSL_2"/>
    <property type="match status" value="1"/>
</dbReference>